<dbReference type="EMBL" id="LAZR01015005">
    <property type="protein sequence ID" value="KKM15033.1"/>
    <property type="molecule type" value="Genomic_DNA"/>
</dbReference>
<sequence>VKVESNIQINLEDVKTSQAGGGGYVMDLEANYSWEEISTSGIQMTLSNLTDRYEPILFDSAGWNFTFYETEYNKVYVSSKGWMKFTNYRFMETWLYGIPSGYANNFDCIALLSANLSPKYGGVIYYEFSQNPNRFIIEYKNIHYTGPGYRGFGDIVSELIGDFEVILFETGVIIGLDHGDLLNYNRYEMSLPISSQAIEFTFDELKDINFSLDASIGEEFMWITTEVNQGKMNTIFGVDWEDSFGIAENPKRGYKMKINTTSINKNSTHLEINYDKWDWVYRLDKFLDFPNRNETLRYRINPYNYSNELKFTSIFPLILPQPSVFYLLRAKLTDLYNIEVLYDNYSLTYLEYHESKNINGTHYYIHIHSQYDSGVLNSLSVRIGDNNYIFKMEMLSSYLLTNVSLPFDSAKEYSWLVLDVNHNYMESLFGENWEKDFGLPTHITKFFKTKINITSVIENSTHWSLNYNFWDWTYSNSSFSSVSNLSDRLTYRKDPFNYSKEHGLKNNFPLFIPQPSGFYLEFSKLNESYQFSIETGTQQLKIKLSYPGGWTINETAGTFSYKPGIDLYINAYYDPEGILAFLDIYTLDINSKSNPITIFRMVNFYDGPKPDYVGVNINEIFEYGVHYSEENTPFYVNFRPNPWIIKMEIKYVGGEDLVHNRTIVIIDYFQNHSLGYWNETKELPIFDPSPIIFLYKNYSTKPNPLFTDMIMEANINWTYYINNLGFTPLIKGYKIRPPPPPFRMNLEFSFTYTNKGVLDIFSVFYSGDEFFSLRLNDFDYKLPDSDGSVLISGILGILITSILLIGLSALYWQFKKRLRKTSSSPKLVTKEKHNLKREK</sequence>
<keyword evidence="1" id="KW-0472">Membrane</keyword>
<feature type="transmembrane region" description="Helical" evidence="1">
    <location>
        <begin position="789"/>
        <end position="812"/>
    </location>
</feature>
<organism evidence="2">
    <name type="scientific">marine sediment metagenome</name>
    <dbReference type="NCBI Taxonomy" id="412755"/>
    <lineage>
        <taxon>unclassified sequences</taxon>
        <taxon>metagenomes</taxon>
        <taxon>ecological metagenomes</taxon>
    </lineage>
</organism>
<name>A0A0F9JYU1_9ZZZZ</name>
<comment type="caution">
    <text evidence="2">The sequence shown here is derived from an EMBL/GenBank/DDBJ whole genome shotgun (WGS) entry which is preliminary data.</text>
</comment>
<evidence type="ECO:0000256" key="1">
    <source>
        <dbReference type="SAM" id="Phobius"/>
    </source>
</evidence>
<protein>
    <submittedName>
        <fullName evidence="2">Uncharacterized protein</fullName>
    </submittedName>
</protein>
<evidence type="ECO:0000313" key="2">
    <source>
        <dbReference type="EMBL" id="KKM15033.1"/>
    </source>
</evidence>
<keyword evidence="1" id="KW-0812">Transmembrane</keyword>
<dbReference type="AlphaFoldDB" id="A0A0F9JYU1"/>
<accession>A0A0F9JYU1</accession>
<gene>
    <name evidence="2" type="ORF">LCGC14_1700140</name>
</gene>
<keyword evidence="1" id="KW-1133">Transmembrane helix</keyword>
<feature type="non-terminal residue" evidence="2">
    <location>
        <position position="1"/>
    </location>
</feature>
<reference evidence="2" key="1">
    <citation type="journal article" date="2015" name="Nature">
        <title>Complex archaea that bridge the gap between prokaryotes and eukaryotes.</title>
        <authorList>
            <person name="Spang A."/>
            <person name="Saw J.H."/>
            <person name="Jorgensen S.L."/>
            <person name="Zaremba-Niedzwiedzka K."/>
            <person name="Martijn J."/>
            <person name="Lind A.E."/>
            <person name="van Eijk R."/>
            <person name="Schleper C."/>
            <person name="Guy L."/>
            <person name="Ettema T.J."/>
        </authorList>
    </citation>
    <scope>NUCLEOTIDE SEQUENCE</scope>
</reference>
<proteinExistence type="predicted"/>